<protein>
    <submittedName>
        <fullName evidence="2">Uncharacterized protein</fullName>
    </submittedName>
</protein>
<sequence length="94" mass="9805">MTEVDLGAKTLRKMLELGEPVPFDGEPLSASLSEVRGEIGLPPEDGDRLVEKVAGGASPTPENHERIVELNGAGERPEGDPTELEAGANRCAAG</sequence>
<feature type="region of interest" description="Disordered" evidence="1">
    <location>
        <begin position="71"/>
        <end position="94"/>
    </location>
</feature>
<evidence type="ECO:0000256" key="1">
    <source>
        <dbReference type="SAM" id="MobiDB-lite"/>
    </source>
</evidence>
<dbReference type="AlphaFoldDB" id="A0A510HLB5"/>
<evidence type="ECO:0000313" key="3">
    <source>
        <dbReference type="Proteomes" id="UP000318065"/>
    </source>
</evidence>
<dbReference type="OrthoDB" id="9784009at2"/>
<proteinExistence type="predicted"/>
<accession>A0A510HLB5</accession>
<gene>
    <name evidence="2" type="ORF">RxyAA322_26060</name>
</gene>
<keyword evidence="3" id="KW-1185">Reference proteome</keyword>
<reference evidence="2" key="1">
    <citation type="journal article" date="2019" name="Microbiol. Resour. Announc.">
        <title>Complete Genome Sequence of Rubrobacter xylanophilus Strain AA3-22, Isolated from Arima Onsen in Japan.</title>
        <authorList>
            <person name="Tomariguchi N."/>
            <person name="Miyazaki K."/>
        </authorList>
    </citation>
    <scope>NUCLEOTIDE SEQUENCE [LARGE SCALE GENOMIC DNA]</scope>
    <source>
        <strain evidence="2">AA3-22</strain>
    </source>
</reference>
<evidence type="ECO:0000313" key="2">
    <source>
        <dbReference type="EMBL" id="BBL80752.1"/>
    </source>
</evidence>
<organism evidence="2 3">
    <name type="scientific">Rubrobacter xylanophilus</name>
    <dbReference type="NCBI Taxonomy" id="49319"/>
    <lineage>
        <taxon>Bacteria</taxon>
        <taxon>Bacillati</taxon>
        <taxon>Actinomycetota</taxon>
        <taxon>Rubrobacteria</taxon>
        <taxon>Rubrobacterales</taxon>
        <taxon>Rubrobacteraceae</taxon>
        <taxon>Rubrobacter</taxon>
    </lineage>
</organism>
<dbReference type="RefSeq" id="WP_143528728.1">
    <property type="nucleotide sequence ID" value="NZ_AP019791.1"/>
</dbReference>
<dbReference type="Proteomes" id="UP000318065">
    <property type="component" value="Chromosome"/>
</dbReference>
<dbReference type="EMBL" id="AP019791">
    <property type="protein sequence ID" value="BBL80752.1"/>
    <property type="molecule type" value="Genomic_DNA"/>
</dbReference>
<name>A0A510HLB5_9ACTN</name>